<gene>
    <name evidence="3" type="ORF">PG993_001734</name>
</gene>
<dbReference type="Proteomes" id="UP001444661">
    <property type="component" value="Unassembled WGS sequence"/>
</dbReference>
<feature type="region of interest" description="Disordered" evidence="1">
    <location>
        <begin position="416"/>
        <end position="465"/>
    </location>
</feature>
<dbReference type="SMART" id="SM00167">
    <property type="entry name" value="VPS9"/>
    <property type="match status" value="1"/>
</dbReference>
<evidence type="ECO:0000259" key="2">
    <source>
        <dbReference type="PROSITE" id="PS51205"/>
    </source>
</evidence>
<dbReference type="InterPro" id="IPR003123">
    <property type="entry name" value="VPS9"/>
</dbReference>
<organism evidence="3 4">
    <name type="scientific">Apiospora rasikravindrae</name>
    <dbReference type="NCBI Taxonomy" id="990691"/>
    <lineage>
        <taxon>Eukaryota</taxon>
        <taxon>Fungi</taxon>
        <taxon>Dikarya</taxon>
        <taxon>Ascomycota</taxon>
        <taxon>Pezizomycotina</taxon>
        <taxon>Sordariomycetes</taxon>
        <taxon>Xylariomycetidae</taxon>
        <taxon>Amphisphaeriales</taxon>
        <taxon>Apiosporaceae</taxon>
        <taxon>Apiospora</taxon>
    </lineage>
</organism>
<feature type="region of interest" description="Disordered" evidence="1">
    <location>
        <begin position="154"/>
        <end position="174"/>
    </location>
</feature>
<feature type="compositionally biased region" description="Low complexity" evidence="1">
    <location>
        <begin position="621"/>
        <end position="636"/>
    </location>
</feature>
<feature type="compositionally biased region" description="Basic and acidic residues" evidence="1">
    <location>
        <begin position="587"/>
        <end position="596"/>
    </location>
</feature>
<dbReference type="InterPro" id="IPR037191">
    <property type="entry name" value="VPS9_dom_sf"/>
</dbReference>
<feature type="region of interest" description="Disordered" evidence="1">
    <location>
        <begin position="668"/>
        <end position="712"/>
    </location>
</feature>
<keyword evidence="4" id="KW-1185">Reference proteome</keyword>
<name>A0ABR1UCA0_9PEZI</name>
<feature type="compositionally biased region" description="Low complexity" evidence="1">
    <location>
        <begin position="668"/>
        <end position="677"/>
    </location>
</feature>
<feature type="region of interest" description="Disordered" evidence="1">
    <location>
        <begin position="1"/>
        <end position="98"/>
    </location>
</feature>
<dbReference type="Gene3D" id="1.20.1050.80">
    <property type="entry name" value="VPS9 domain"/>
    <property type="match status" value="1"/>
</dbReference>
<dbReference type="EMBL" id="JAQQWK010000001">
    <property type="protein sequence ID" value="KAK8056507.1"/>
    <property type="molecule type" value="Genomic_DNA"/>
</dbReference>
<dbReference type="PANTHER" id="PTHR23101">
    <property type="entry name" value="RAB GDP/GTP EXCHANGE FACTOR"/>
    <property type="match status" value="1"/>
</dbReference>
<feature type="region of interest" description="Disordered" evidence="1">
    <location>
        <begin position="540"/>
        <end position="636"/>
    </location>
</feature>
<evidence type="ECO:0000256" key="1">
    <source>
        <dbReference type="SAM" id="MobiDB-lite"/>
    </source>
</evidence>
<evidence type="ECO:0000313" key="3">
    <source>
        <dbReference type="EMBL" id="KAK8056507.1"/>
    </source>
</evidence>
<evidence type="ECO:0000313" key="4">
    <source>
        <dbReference type="Proteomes" id="UP001444661"/>
    </source>
</evidence>
<feature type="region of interest" description="Disordered" evidence="1">
    <location>
        <begin position="181"/>
        <end position="200"/>
    </location>
</feature>
<proteinExistence type="predicted"/>
<dbReference type="SUPFAM" id="SSF109993">
    <property type="entry name" value="VPS9 domain"/>
    <property type="match status" value="1"/>
</dbReference>
<feature type="compositionally biased region" description="Basic and acidic residues" evidence="1">
    <location>
        <begin position="563"/>
        <end position="578"/>
    </location>
</feature>
<feature type="domain" description="VPS9" evidence="2">
    <location>
        <begin position="250"/>
        <end position="410"/>
    </location>
</feature>
<feature type="compositionally biased region" description="Low complexity" evidence="1">
    <location>
        <begin position="163"/>
        <end position="174"/>
    </location>
</feature>
<dbReference type="PROSITE" id="PS51205">
    <property type="entry name" value="VPS9"/>
    <property type="match status" value="1"/>
</dbReference>
<feature type="compositionally biased region" description="Low complexity" evidence="1">
    <location>
        <begin position="597"/>
        <end position="607"/>
    </location>
</feature>
<feature type="compositionally biased region" description="Polar residues" evidence="1">
    <location>
        <begin position="12"/>
        <end position="75"/>
    </location>
</feature>
<dbReference type="Pfam" id="PF02204">
    <property type="entry name" value="VPS9"/>
    <property type="match status" value="1"/>
</dbReference>
<reference evidence="3 4" key="1">
    <citation type="submission" date="2023-01" db="EMBL/GenBank/DDBJ databases">
        <title>Analysis of 21 Apiospora genomes using comparative genomics revels a genus with tremendous synthesis potential of carbohydrate active enzymes and secondary metabolites.</title>
        <authorList>
            <person name="Sorensen T."/>
        </authorList>
    </citation>
    <scope>NUCLEOTIDE SEQUENCE [LARGE SCALE GENOMIC DNA]</scope>
    <source>
        <strain evidence="3 4">CBS 33761</strain>
    </source>
</reference>
<sequence>MSFSSIFMAPSTPAQSSEPRPGTLRSSRSFPRSAVQETTIDPLTRAQRASTFQNGTTTPEINVIQTSPKKQGSNPDSRDTFETAETTESMEPPRASVDIEDIPIELISLTDNFIDGLSAKVNPVPPNVDNLSRRFQDFYATASHHIQTHIDSLASRQSRFESPRPAAPSRASTASILRAKAASLTGKDKPKPASVTDGEQQMLTAEELANRKKARIALEQKKILLEEGVERRLCEGIYDRIYRHRSTHDAEADEKLRSKTAALSLVGIGLAELGLGVKADDEHAEDGTDAAALEKQEEIRRYLEHARKNLITMHEKRYPLGKLNYLKAAQKSIVDTLSHFQLSSSADEIMPLLIYTLITMPPEQLDVTSDLKFIQRFRWEEKLDGESTYCLTNLEAAILFLDTVDLASLRADESVTGPAKLGSMSGSPRTETFPPAYTPGISEPTQSTPSLTTTDAQGLKAPPSPTTAKALAQRRRLSDLIQTPAQAIGNARDSFFDTADQSFKNISNSLGDSYNFFIGRLRDTTESGKELVVPRTLDDARKLIGTPPPEDIASLDGSVPAQGHEEDSSPTTNRDDSILHLVGGRKVPRDRDRSADSTRSARSASSSKKVVFATEEREKAGTPGATTTASSSSNPALVDQMRNLTNSFNPMNRLASMSMMRGFGRTTPTPTATTKDAPPGKPVEGGDLASAFPDIAPSLPPKDKPHVKPPNQRFMELQNPADLKLGEVLELLRDYRRLANALKDMDAFKEN</sequence>
<dbReference type="InterPro" id="IPR045046">
    <property type="entry name" value="Vps9-like"/>
</dbReference>
<protein>
    <recommendedName>
        <fullName evidence="2">VPS9 domain-containing protein</fullName>
    </recommendedName>
</protein>
<comment type="caution">
    <text evidence="3">The sequence shown here is derived from an EMBL/GenBank/DDBJ whole genome shotgun (WGS) entry which is preliminary data.</text>
</comment>
<accession>A0ABR1UCA0</accession>
<feature type="compositionally biased region" description="Polar residues" evidence="1">
    <location>
        <begin position="443"/>
        <end position="456"/>
    </location>
</feature>
<dbReference type="PANTHER" id="PTHR23101:SF97">
    <property type="entry name" value="DOMAIN PROTEIN, PUTATIVE (AFU_ORTHOLOGUE AFUA_2G10890)-RELATED"/>
    <property type="match status" value="1"/>
</dbReference>